<feature type="compositionally biased region" description="Low complexity" evidence="1">
    <location>
        <begin position="203"/>
        <end position="219"/>
    </location>
</feature>
<dbReference type="EMBL" id="JBHSXS010000019">
    <property type="protein sequence ID" value="MFC6883400.1"/>
    <property type="molecule type" value="Genomic_DNA"/>
</dbReference>
<keyword evidence="3" id="KW-1185">Reference proteome</keyword>
<gene>
    <name evidence="2" type="ORF">ACFQKB_26825</name>
</gene>
<evidence type="ECO:0000256" key="1">
    <source>
        <dbReference type="SAM" id="MobiDB-lite"/>
    </source>
</evidence>
<evidence type="ECO:0000313" key="3">
    <source>
        <dbReference type="Proteomes" id="UP001596380"/>
    </source>
</evidence>
<sequence length="230" mass="24067">MTTAASPQRRARVAFALAARAAATYTFQTMPTGADEHIPPGGYHHMAERARLYTGQLTAMAVACDILITGATWTQVAATAGLNAEGARHRWGHVVDQLTDGTTRITWTPNLPGVQVAAPHLDVPADRDELDAVAAGLDSFYGRVTAPEPSGSDADAAPGHDPVPAAFIDVAVTAAAVMLRSPVAAASLLRPLLERASRRARPPARGAAPATPVPTWATPHLRRISEGLPD</sequence>
<comment type="caution">
    <text evidence="2">The sequence shown here is derived from an EMBL/GenBank/DDBJ whole genome shotgun (WGS) entry which is preliminary data.</text>
</comment>
<reference evidence="3" key="1">
    <citation type="journal article" date="2019" name="Int. J. Syst. Evol. Microbiol.">
        <title>The Global Catalogue of Microorganisms (GCM) 10K type strain sequencing project: providing services to taxonomists for standard genome sequencing and annotation.</title>
        <authorList>
            <consortium name="The Broad Institute Genomics Platform"/>
            <consortium name="The Broad Institute Genome Sequencing Center for Infectious Disease"/>
            <person name="Wu L."/>
            <person name="Ma J."/>
        </authorList>
    </citation>
    <scope>NUCLEOTIDE SEQUENCE [LARGE SCALE GENOMIC DNA]</scope>
    <source>
        <strain evidence="3">JCM 3369</strain>
    </source>
</reference>
<organism evidence="2 3">
    <name type="scientific">Actinomadura yumaensis</name>
    <dbReference type="NCBI Taxonomy" id="111807"/>
    <lineage>
        <taxon>Bacteria</taxon>
        <taxon>Bacillati</taxon>
        <taxon>Actinomycetota</taxon>
        <taxon>Actinomycetes</taxon>
        <taxon>Streptosporangiales</taxon>
        <taxon>Thermomonosporaceae</taxon>
        <taxon>Actinomadura</taxon>
    </lineage>
</organism>
<accession>A0ABW2CSU0</accession>
<name>A0ABW2CSU0_9ACTN</name>
<evidence type="ECO:0000313" key="2">
    <source>
        <dbReference type="EMBL" id="MFC6883400.1"/>
    </source>
</evidence>
<proteinExistence type="predicted"/>
<dbReference type="RefSeq" id="WP_378050226.1">
    <property type="nucleotide sequence ID" value="NZ_JBHSXE010000002.1"/>
</dbReference>
<protein>
    <submittedName>
        <fullName evidence="2">Uncharacterized protein</fullName>
    </submittedName>
</protein>
<dbReference type="Proteomes" id="UP001596380">
    <property type="component" value="Unassembled WGS sequence"/>
</dbReference>
<feature type="region of interest" description="Disordered" evidence="1">
    <location>
        <begin position="198"/>
        <end position="230"/>
    </location>
</feature>